<dbReference type="Pfam" id="PF00512">
    <property type="entry name" value="HisKA"/>
    <property type="match status" value="1"/>
</dbReference>
<evidence type="ECO:0000256" key="2">
    <source>
        <dbReference type="ARBA" id="ARBA00004236"/>
    </source>
</evidence>
<dbReference type="Gene3D" id="1.10.287.130">
    <property type="match status" value="1"/>
</dbReference>
<dbReference type="InterPro" id="IPR003660">
    <property type="entry name" value="HAMP_dom"/>
</dbReference>
<evidence type="ECO:0000256" key="7">
    <source>
        <dbReference type="ARBA" id="ARBA00022777"/>
    </source>
</evidence>
<evidence type="ECO:0000256" key="5">
    <source>
        <dbReference type="ARBA" id="ARBA00022679"/>
    </source>
</evidence>
<dbReference type="SUPFAM" id="SSF47384">
    <property type="entry name" value="Homodimeric domain of signal transducing histidine kinase"/>
    <property type="match status" value="1"/>
</dbReference>
<feature type="transmembrane region" description="Helical" evidence="12">
    <location>
        <begin position="210"/>
        <end position="234"/>
    </location>
</feature>
<feature type="domain" description="HAMP" evidence="14">
    <location>
        <begin position="235"/>
        <end position="288"/>
    </location>
</feature>
<reference evidence="15 16" key="1">
    <citation type="journal article" date="2021" name="Arch. Microbiol.">
        <title>Myceligenerans indicum sp. nov., an actinobacterium isolated from mangrove sediment of Sundarbans, India.</title>
        <authorList>
            <person name="Asha K."/>
            <person name="Bhadury P."/>
        </authorList>
    </citation>
    <scope>NUCLEOTIDE SEQUENCE [LARGE SCALE GENOMIC DNA]</scope>
    <source>
        <strain evidence="15 16">I2</strain>
    </source>
</reference>
<name>A0ABS1LMP5_9MICO</name>
<evidence type="ECO:0000259" key="13">
    <source>
        <dbReference type="PROSITE" id="PS50109"/>
    </source>
</evidence>
<dbReference type="GO" id="GO:0016301">
    <property type="term" value="F:kinase activity"/>
    <property type="evidence" value="ECO:0007669"/>
    <property type="project" value="UniProtKB-KW"/>
</dbReference>
<evidence type="ECO:0000256" key="1">
    <source>
        <dbReference type="ARBA" id="ARBA00000085"/>
    </source>
</evidence>
<gene>
    <name evidence="15" type="ORF">HGK34_14710</name>
</gene>
<keyword evidence="8 12" id="KW-1133">Transmembrane helix</keyword>
<dbReference type="CDD" id="cd06225">
    <property type="entry name" value="HAMP"/>
    <property type="match status" value="1"/>
</dbReference>
<dbReference type="InterPro" id="IPR050428">
    <property type="entry name" value="TCS_sensor_his_kinase"/>
</dbReference>
<keyword evidence="16" id="KW-1185">Reference proteome</keyword>
<dbReference type="InterPro" id="IPR003661">
    <property type="entry name" value="HisK_dim/P_dom"/>
</dbReference>
<dbReference type="SMART" id="SM00304">
    <property type="entry name" value="HAMP"/>
    <property type="match status" value="1"/>
</dbReference>
<dbReference type="SMART" id="SM00388">
    <property type="entry name" value="HisKA"/>
    <property type="match status" value="1"/>
</dbReference>
<evidence type="ECO:0000256" key="9">
    <source>
        <dbReference type="ARBA" id="ARBA00023012"/>
    </source>
</evidence>
<feature type="region of interest" description="Disordered" evidence="11">
    <location>
        <begin position="1"/>
        <end position="36"/>
    </location>
</feature>
<dbReference type="SUPFAM" id="SSF158472">
    <property type="entry name" value="HAMP domain-like"/>
    <property type="match status" value="1"/>
</dbReference>
<dbReference type="Gene3D" id="6.10.340.10">
    <property type="match status" value="1"/>
</dbReference>
<dbReference type="Proteomes" id="UP000675409">
    <property type="component" value="Unassembled WGS sequence"/>
</dbReference>
<dbReference type="InterPro" id="IPR005467">
    <property type="entry name" value="His_kinase_dom"/>
</dbReference>
<evidence type="ECO:0000313" key="16">
    <source>
        <dbReference type="Proteomes" id="UP000675409"/>
    </source>
</evidence>
<dbReference type="CDD" id="cd00075">
    <property type="entry name" value="HATPase"/>
    <property type="match status" value="1"/>
</dbReference>
<dbReference type="InterPro" id="IPR036890">
    <property type="entry name" value="HATPase_C_sf"/>
</dbReference>
<dbReference type="PROSITE" id="PS50885">
    <property type="entry name" value="HAMP"/>
    <property type="match status" value="1"/>
</dbReference>
<evidence type="ECO:0000256" key="6">
    <source>
        <dbReference type="ARBA" id="ARBA00022692"/>
    </source>
</evidence>
<dbReference type="PRINTS" id="PR00344">
    <property type="entry name" value="BCTRLSENSOR"/>
</dbReference>
<organism evidence="15 16">
    <name type="scientific">Myceligenerans indicum</name>
    <dbReference type="NCBI Taxonomy" id="2593663"/>
    <lineage>
        <taxon>Bacteria</taxon>
        <taxon>Bacillati</taxon>
        <taxon>Actinomycetota</taxon>
        <taxon>Actinomycetes</taxon>
        <taxon>Micrococcales</taxon>
        <taxon>Promicromonosporaceae</taxon>
        <taxon>Myceligenerans</taxon>
    </lineage>
</organism>
<keyword evidence="9" id="KW-0902">Two-component regulatory system</keyword>
<keyword evidence="4" id="KW-0597">Phosphoprotein</keyword>
<dbReference type="InterPro" id="IPR004358">
    <property type="entry name" value="Sig_transdc_His_kin-like_C"/>
</dbReference>
<dbReference type="Pfam" id="PF00672">
    <property type="entry name" value="HAMP"/>
    <property type="match status" value="1"/>
</dbReference>
<dbReference type="PANTHER" id="PTHR45436">
    <property type="entry name" value="SENSOR HISTIDINE KINASE YKOH"/>
    <property type="match status" value="1"/>
</dbReference>
<evidence type="ECO:0000313" key="15">
    <source>
        <dbReference type="EMBL" id="MBL0887517.1"/>
    </source>
</evidence>
<dbReference type="EMBL" id="JABBYC010000030">
    <property type="protein sequence ID" value="MBL0887517.1"/>
    <property type="molecule type" value="Genomic_DNA"/>
</dbReference>
<dbReference type="InterPro" id="IPR003594">
    <property type="entry name" value="HATPase_dom"/>
</dbReference>
<evidence type="ECO:0000256" key="10">
    <source>
        <dbReference type="ARBA" id="ARBA00023136"/>
    </source>
</evidence>
<evidence type="ECO:0000256" key="8">
    <source>
        <dbReference type="ARBA" id="ARBA00022989"/>
    </source>
</evidence>
<accession>A0ABS1LMP5</accession>
<dbReference type="SMART" id="SM00387">
    <property type="entry name" value="HATPase_c"/>
    <property type="match status" value="1"/>
</dbReference>
<keyword evidence="6 12" id="KW-0812">Transmembrane</keyword>
<protein>
    <recommendedName>
        <fullName evidence="3">histidine kinase</fullName>
        <ecNumber evidence="3">2.7.13.3</ecNumber>
    </recommendedName>
</protein>
<evidence type="ECO:0000259" key="14">
    <source>
        <dbReference type="PROSITE" id="PS50885"/>
    </source>
</evidence>
<evidence type="ECO:0000256" key="11">
    <source>
        <dbReference type="SAM" id="MobiDB-lite"/>
    </source>
</evidence>
<keyword evidence="7 15" id="KW-0418">Kinase</keyword>
<comment type="catalytic activity">
    <reaction evidence="1">
        <text>ATP + protein L-histidine = ADP + protein N-phospho-L-histidine.</text>
        <dbReference type="EC" id="2.7.13.3"/>
    </reaction>
</comment>
<dbReference type="SUPFAM" id="SSF55874">
    <property type="entry name" value="ATPase domain of HSP90 chaperone/DNA topoisomerase II/histidine kinase"/>
    <property type="match status" value="1"/>
</dbReference>
<feature type="domain" description="Histidine kinase" evidence="13">
    <location>
        <begin position="303"/>
        <end position="549"/>
    </location>
</feature>
<dbReference type="EC" id="2.7.13.3" evidence="3"/>
<sequence length="556" mass="58475">MAFDVSRPPTEPDDQAGPADDTSLAGSGERRPEAVQDAPGGIVRWAADWIAAIPLRDRLVAITAFLVVAGLIVTGLLARGIVGQYLVGQVDDQLKLKAPALVSVAPSLQSANGLPSDYYVEYRYASGNVKPVRTDASVETFGYPDIPDLTYDEVAQRAGQPFTVRAVWGSEEATRWRVYPFVNANTTDVSAPETAFVALPLGKVDAALEILSRTLVLAGLGIVLLGLVLAWLMIGRSLRQLREIETAAASIAAGDLSRRVPAPPPSTEVGSLAESLNSMLAQIETAFSAREASETRMRQFVSDASHELRTPLATIRGYGELYRMGALDGPDGPDGERVADTMNRVEDAARRMGTLVNDLLVLARLDEGRPLAHAPVDVTDLAQEGAQDLHALDPSREVRVVGLGGVDEEDTQPGDAAARGLSGPDRGVAGPVMTEGDGGRLRQVLTNLIGNVAQHTPAGSPAEIAVGRGPDGEAVIEVRDHGPGVTGEHAERMFERFYRADSSRNRSSGGSGLGLAIVAAIVDAHDGAIDVTPTPGGGLTVRVTLPGLEDVRSPAA</sequence>
<dbReference type="CDD" id="cd00082">
    <property type="entry name" value="HisKA"/>
    <property type="match status" value="1"/>
</dbReference>
<keyword evidence="10 12" id="KW-0472">Membrane</keyword>
<feature type="region of interest" description="Disordered" evidence="11">
    <location>
        <begin position="406"/>
        <end position="437"/>
    </location>
</feature>
<comment type="caution">
    <text evidence="15">The sequence shown here is derived from an EMBL/GenBank/DDBJ whole genome shotgun (WGS) entry which is preliminary data.</text>
</comment>
<keyword evidence="5" id="KW-0808">Transferase</keyword>
<comment type="subcellular location">
    <subcellularLocation>
        <location evidence="2">Cell membrane</location>
    </subcellularLocation>
</comment>
<proteinExistence type="predicted"/>
<dbReference type="Pfam" id="PF02518">
    <property type="entry name" value="HATPase_c"/>
    <property type="match status" value="1"/>
</dbReference>
<dbReference type="PANTHER" id="PTHR45436:SF5">
    <property type="entry name" value="SENSOR HISTIDINE KINASE TRCS"/>
    <property type="match status" value="1"/>
</dbReference>
<dbReference type="Gene3D" id="3.30.565.10">
    <property type="entry name" value="Histidine kinase-like ATPase, C-terminal domain"/>
    <property type="match status" value="1"/>
</dbReference>
<evidence type="ECO:0000256" key="4">
    <source>
        <dbReference type="ARBA" id="ARBA00022553"/>
    </source>
</evidence>
<dbReference type="InterPro" id="IPR036097">
    <property type="entry name" value="HisK_dim/P_sf"/>
</dbReference>
<dbReference type="PROSITE" id="PS50109">
    <property type="entry name" value="HIS_KIN"/>
    <property type="match status" value="1"/>
</dbReference>
<evidence type="ECO:0000256" key="12">
    <source>
        <dbReference type="SAM" id="Phobius"/>
    </source>
</evidence>
<feature type="transmembrane region" description="Helical" evidence="12">
    <location>
        <begin position="59"/>
        <end position="82"/>
    </location>
</feature>
<evidence type="ECO:0000256" key="3">
    <source>
        <dbReference type="ARBA" id="ARBA00012438"/>
    </source>
</evidence>